<keyword evidence="1" id="KW-0472">Membrane</keyword>
<name>A0A6S6TAP8_9BACT</name>
<feature type="transmembrane region" description="Helical" evidence="1">
    <location>
        <begin position="47"/>
        <end position="65"/>
    </location>
</feature>
<reference evidence="2" key="1">
    <citation type="submission" date="2020-01" db="EMBL/GenBank/DDBJ databases">
        <authorList>
            <person name="Meier V. D."/>
            <person name="Meier V D."/>
        </authorList>
    </citation>
    <scope>NUCLEOTIDE SEQUENCE</scope>
    <source>
        <strain evidence="2">HLG_WM_MAG_01</strain>
    </source>
</reference>
<keyword evidence="1" id="KW-1133">Transmembrane helix</keyword>
<sequence>MNNKKHLFDNPKNVKLLINMLYVSCFVLFALDLVIHRHTVHPWESFTGFYAIYGFLACVVLVLLARELRKLVMRDEDYYERAEMDDRGEK</sequence>
<proteinExistence type="predicted"/>
<accession>A0A6S6TAP8</accession>
<protein>
    <submittedName>
        <fullName evidence="2">Uncharacterized protein</fullName>
    </submittedName>
</protein>
<keyword evidence="1" id="KW-0812">Transmembrane</keyword>
<gene>
    <name evidence="2" type="ORF">HELGO_WM653</name>
</gene>
<evidence type="ECO:0000256" key="1">
    <source>
        <dbReference type="SAM" id="Phobius"/>
    </source>
</evidence>
<feature type="transmembrane region" description="Helical" evidence="1">
    <location>
        <begin position="16"/>
        <end position="35"/>
    </location>
</feature>
<organism evidence="2">
    <name type="scientific">uncultured Sulfurovum sp</name>
    <dbReference type="NCBI Taxonomy" id="269237"/>
    <lineage>
        <taxon>Bacteria</taxon>
        <taxon>Pseudomonadati</taxon>
        <taxon>Campylobacterota</taxon>
        <taxon>Epsilonproteobacteria</taxon>
        <taxon>Campylobacterales</taxon>
        <taxon>Sulfurovaceae</taxon>
        <taxon>Sulfurovum</taxon>
        <taxon>environmental samples</taxon>
    </lineage>
</organism>
<dbReference type="AlphaFoldDB" id="A0A6S6TAP8"/>
<dbReference type="EMBL" id="CACVAS010000107">
    <property type="protein sequence ID" value="CAA6820401.1"/>
    <property type="molecule type" value="Genomic_DNA"/>
</dbReference>
<evidence type="ECO:0000313" key="2">
    <source>
        <dbReference type="EMBL" id="CAA6820401.1"/>
    </source>
</evidence>